<comment type="caution">
    <text evidence="1">The sequence shown here is derived from an EMBL/GenBank/DDBJ whole genome shotgun (WGS) entry which is preliminary data.</text>
</comment>
<name>A0AC60NW03_IXOPE</name>
<dbReference type="EMBL" id="JABSTQ010011450">
    <property type="protein sequence ID" value="KAG0411245.1"/>
    <property type="molecule type" value="Genomic_DNA"/>
</dbReference>
<feature type="non-terminal residue" evidence="1">
    <location>
        <position position="105"/>
    </location>
</feature>
<organism evidence="1 2">
    <name type="scientific">Ixodes persulcatus</name>
    <name type="common">Taiga tick</name>
    <dbReference type="NCBI Taxonomy" id="34615"/>
    <lineage>
        <taxon>Eukaryota</taxon>
        <taxon>Metazoa</taxon>
        <taxon>Ecdysozoa</taxon>
        <taxon>Arthropoda</taxon>
        <taxon>Chelicerata</taxon>
        <taxon>Arachnida</taxon>
        <taxon>Acari</taxon>
        <taxon>Parasitiformes</taxon>
        <taxon>Ixodida</taxon>
        <taxon>Ixodoidea</taxon>
        <taxon>Ixodidae</taxon>
        <taxon>Ixodinae</taxon>
        <taxon>Ixodes</taxon>
    </lineage>
</organism>
<accession>A0AC60NW03</accession>
<reference evidence="1 2" key="1">
    <citation type="journal article" date="2020" name="Cell">
        <title>Large-Scale Comparative Analyses of Tick Genomes Elucidate Their Genetic Diversity and Vector Capacities.</title>
        <authorList>
            <consortium name="Tick Genome and Microbiome Consortium (TIGMIC)"/>
            <person name="Jia N."/>
            <person name="Wang J."/>
            <person name="Shi W."/>
            <person name="Du L."/>
            <person name="Sun Y."/>
            <person name="Zhan W."/>
            <person name="Jiang J.F."/>
            <person name="Wang Q."/>
            <person name="Zhang B."/>
            <person name="Ji P."/>
            <person name="Bell-Sakyi L."/>
            <person name="Cui X.M."/>
            <person name="Yuan T.T."/>
            <person name="Jiang B.G."/>
            <person name="Yang W.F."/>
            <person name="Lam T.T."/>
            <person name="Chang Q.C."/>
            <person name="Ding S.J."/>
            <person name="Wang X.J."/>
            <person name="Zhu J.G."/>
            <person name="Ruan X.D."/>
            <person name="Zhao L."/>
            <person name="Wei J.T."/>
            <person name="Ye R.Z."/>
            <person name="Que T.C."/>
            <person name="Du C.H."/>
            <person name="Zhou Y.H."/>
            <person name="Cheng J.X."/>
            <person name="Dai P.F."/>
            <person name="Guo W.B."/>
            <person name="Han X.H."/>
            <person name="Huang E.J."/>
            <person name="Li L.F."/>
            <person name="Wei W."/>
            <person name="Gao Y.C."/>
            <person name="Liu J.Z."/>
            <person name="Shao H.Z."/>
            <person name="Wang X."/>
            <person name="Wang C.C."/>
            <person name="Yang T.C."/>
            <person name="Huo Q.B."/>
            <person name="Li W."/>
            <person name="Chen H.Y."/>
            <person name="Chen S.E."/>
            <person name="Zhou L.G."/>
            <person name="Ni X.B."/>
            <person name="Tian J.H."/>
            <person name="Sheng Y."/>
            <person name="Liu T."/>
            <person name="Pan Y.S."/>
            <person name="Xia L.Y."/>
            <person name="Li J."/>
            <person name="Zhao F."/>
            <person name="Cao W.C."/>
        </authorList>
    </citation>
    <scope>NUCLEOTIDE SEQUENCE [LARGE SCALE GENOMIC DNA]</scope>
    <source>
        <strain evidence="1">Iper-2018</strain>
    </source>
</reference>
<evidence type="ECO:0000313" key="2">
    <source>
        <dbReference type="Proteomes" id="UP000805193"/>
    </source>
</evidence>
<dbReference type="Proteomes" id="UP000805193">
    <property type="component" value="Unassembled WGS sequence"/>
</dbReference>
<keyword evidence="2" id="KW-1185">Reference proteome</keyword>
<sequence>MKNCRAGSAVTQRTSIFVRDKDHLIKWDKNKAAAPAYLLAIGFSTLAWRPNRPIPRTGHLGRTCLMSGVITDPKPCGFTHPRLDVGGIPIPVSGEKGILVVELNP</sequence>
<proteinExistence type="predicted"/>
<gene>
    <name evidence="1" type="ORF">HPB47_011643</name>
</gene>
<evidence type="ECO:0000313" key="1">
    <source>
        <dbReference type="EMBL" id="KAG0411245.1"/>
    </source>
</evidence>
<protein>
    <submittedName>
        <fullName evidence="1">Uncharacterized protein</fullName>
    </submittedName>
</protein>